<proteinExistence type="predicted"/>
<dbReference type="Gene3D" id="3.40.50.720">
    <property type="entry name" value="NAD(P)-binding Rossmann-like Domain"/>
    <property type="match status" value="1"/>
</dbReference>
<name>A0ABW8Y8N3_9FLAO</name>
<gene>
    <name evidence="3" type="ORF">ABS765_16655</name>
</gene>
<dbReference type="Pfam" id="PF14667">
    <property type="entry name" value="Polysacc_synt_C"/>
    <property type="match status" value="1"/>
</dbReference>
<dbReference type="SUPFAM" id="SSF51182">
    <property type="entry name" value="RmlC-like cupins"/>
    <property type="match status" value="1"/>
</dbReference>
<dbReference type="Proteomes" id="UP001629058">
    <property type="component" value="Unassembled WGS sequence"/>
</dbReference>
<evidence type="ECO:0000259" key="1">
    <source>
        <dbReference type="Pfam" id="PF01370"/>
    </source>
</evidence>
<reference evidence="3 4" key="1">
    <citation type="submission" date="2024-06" db="EMBL/GenBank/DDBJ databases">
        <authorList>
            <person name="Kaempfer P."/>
            <person name="Viver T."/>
        </authorList>
    </citation>
    <scope>NUCLEOTIDE SEQUENCE [LARGE SCALE GENOMIC DNA]</scope>
    <source>
        <strain evidence="3 4">ST-37</strain>
    </source>
</reference>
<dbReference type="RefSeq" id="WP_408092587.1">
    <property type="nucleotide sequence ID" value="NZ_JBELPY010000016.1"/>
</dbReference>
<accession>A0ABW8Y8N3</accession>
<dbReference type="SUPFAM" id="SSF51735">
    <property type="entry name" value="NAD(P)-binding Rossmann-fold domains"/>
    <property type="match status" value="1"/>
</dbReference>
<dbReference type="EMBL" id="JBELPY010000016">
    <property type="protein sequence ID" value="MFL9835650.1"/>
    <property type="molecule type" value="Genomic_DNA"/>
</dbReference>
<evidence type="ECO:0000313" key="3">
    <source>
        <dbReference type="EMBL" id="MFL9835650.1"/>
    </source>
</evidence>
<organism evidence="3 4">
    <name type="scientific">Chryseobacterium terrae</name>
    <dbReference type="NCBI Taxonomy" id="3163299"/>
    <lineage>
        <taxon>Bacteria</taxon>
        <taxon>Pseudomonadati</taxon>
        <taxon>Bacteroidota</taxon>
        <taxon>Flavobacteriia</taxon>
        <taxon>Flavobacteriales</taxon>
        <taxon>Weeksellaceae</taxon>
        <taxon>Chryseobacterium group</taxon>
        <taxon>Chryseobacterium</taxon>
    </lineage>
</organism>
<dbReference type="Pfam" id="PF01370">
    <property type="entry name" value="Epimerase"/>
    <property type="match status" value="1"/>
</dbReference>
<dbReference type="InterPro" id="IPR036291">
    <property type="entry name" value="NAD(P)-bd_dom_sf"/>
</dbReference>
<dbReference type="CDD" id="cd07007">
    <property type="entry name" value="cupin_CapF-like_C"/>
    <property type="match status" value="1"/>
</dbReference>
<evidence type="ECO:0000259" key="2">
    <source>
        <dbReference type="Pfam" id="PF14667"/>
    </source>
</evidence>
<dbReference type="InterPro" id="IPR050177">
    <property type="entry name" value="Lipid_A_modif_metabolic_enz"/>
</dbReference>
<comment type="caution">
    <text evidence="3">The sequence shown here is derived from an EMBL/GenBank/DDBJ whole genome shotgun (WGS) entry which is preliminary data.</text>
</comment>
<dbReference type="PANTHER" id="PTHR43245:SF55">
    <property type="entry name" value="NAD(P)-BINDING DOMAIN-CONTAINING PROTEIN"/>
    <property type="match status" value="1"/>
</dbReference>
<dbReference type="InterPro" id="IPR001509">
    <property type="entry name" value="Epimerase_deHydtase"/>
</dbReference>
<feature type="domain" description="NAD-dependent epimerase/dehydratase" evidence="1">
    <location>
        <begin position="17"/>
        <end position="203"/>
    </location>
</feature>
<keyword evidence="4" id="KW-1185">Reference proteome</keyword>
<dbReference type="InterPro" id="IPR014710">
    <property type="entry name" value="RmlC-like_jellyroll"/>
</dbReference>
<feature type="domain" description="Capsular polysaccharide assembling protein CapF C-terminal" evidence="2">
    <location>
        <begin position="269"/>
        <end position="379"/>
    </location>
</feature>
<dbReference type="InterPro" id="IPR011051">
    <property type="entry name" value="RmlC_Cupin_sf"/>
</dbReference>
<dbReference type="PANTHER" id="PTHR43245">
    <property type="entry name" value="BIFUNCTIONAL POLYMYXIN RESISTANCE PROTEIN ARNA"/>
    <property type="match status" value="1"/>
</dbReference>
<sequence>MAQSPITNSQSLKKIGITGQNGFVGKHLYNTLGLFPEEFQRIDFQKEYFEDNSKLDEFVAQCDVIVHLAAMNRHENEQFIYETNVGLAQKLVDSLKRTNSKAHVVISSSTQEERDNLYGKSKREGREALASWANENGGKIAGLIIPNVFGAFGKPFYNSFIATFCHQLTHGETPTIANDGEVKLIYVQELVDTIINEIRNSESKPEFFVEATATKKVSEVLALLNDYKAKYFDGGEIPVINDKFEHNLFNTYRSYIDYKTHYPVKFTQHTDPRGAFVEVIRLGIGGQCSFSTTVPGITRGNHFHTRKIERFAVIKGKALIQLRKIDSDEVLDFYLDGNEPAYVDMPIWYTHNIKNIGEEELYTIFWINEAFNPEDADTYFLEV</sequence>
<dbReference type="InterPro" id="IPR029303">
    <property type="entry name" value="CapF_C"/>
</dbReference>
<protein>
    <submittedName>
        <fullName evidence="3">NAD-dependent epimerase/dehydratase family protein</fullName>
    </submittedName>
</protein>
<dbReference type="Gene3D" id="2.60.120.10">
    <property type="entry name" value="Jelly Rolls"/>
    <property type="match status" value="1"/>
</dbReference>
<evidence type="ECO:0000313" key="4">
    <source>
        <dbReference type="Proteomes" id="UP001629058"/>
    </source>
</evidence>